<dbReference type="PANTHER" id="PTHR14490">
    <property type="entry name" value="ZINC FINGER, ZZ TYPE"/>
    <property type="match status" value="1"/>
</dbReference>
<feature type="compositionally biased region" description="Basic and acidic residues" evidence="2">
    <location>
        <begin position="261"/>
        <end position="275"/>
    </location>
</feature>
<organism evidence="4 5">
    <name type="scientific">Vanrija albida</name>
    <dbReference type="NCBI Taxonomy" id="181172"/>
    <lineage>
        <taxon>Eukaryota</taxon>
        <taxon>Fungi</taxon>
        <taxon>Dikarya</taxon>
        <taxon>Basidiomycota</taxon>
        <taxon>Agaricomycotina</taxon>
        <taxon>Tremellomycetes</taxon>
        <taxon>Trichosporonales</taxon>
        <taxon>Trichosporonaceae</taxon>
        <taxon>Vanrija</taxon>
    </lineage>
</organism>
<dbReference type="RefSeq" id="XP_069212499.1">
    <property type="nucleotide sequence ID" value="XM_069348955.1"/>
</dbReference>
<sequence>MAKDKPQSKPKREPTPDVSGSESDYSSDDTIEDEDGDELTPAMDAAILRTLSKIRRKDEGVYGTDNILQTELAATSAQAKKRGLPEKTAQRKAESKPFLLKDLHRDNLLSGVQHDSDDEEDVPLTNYEAERRARAEAVSAFQAVGESDDDSDDEGFLQKREKDDGEEDDDDEAYRGFLLEMGGGEAEVRHALSMADQPLTHNREDSEDEEEETKKSKKKEKLSAEEKEAKKAQRRAKKAQADEDFLMDYILNRGWIDKTAEHVPTFDEIVGRARGEDEESEDESEGEDGKSKHPWGVLDEEEEFDEKADAFETEYNFRFEEPGSSTILTHPRNIATLVRREDDTRKTKRQEREERKAAEKAAREEETRRLKGEKRREMEKLVKSLKQEIGESNVDWEGLEKIMEGEWDESEWERVVGAMLQAKAEAEDDTPEDDEDKPVWDDDDLGDYPEDGEFEGEGEWVEPQEWTGDDVEDDDLPINMDADFEAESAVSKTKARRDKKKGKKGKGKEDAAEDTEGLSVAEKAAKVKAAMNEYRELDHEDEVGGIKTRFKYTKSAPVSYGLTPAEILMATDEELNALISVKHYAPYRRGGLGLQGRGFGRRLRDLKDRVGSRKWGDDMPAESKKKGPHVPGRGANSVALGVRSEPKKRAGKKERQRKAAEAATAGGEEPETAGLLAAVSGKRKREEVQEVQEVQVPVAAGGDGGEGGEGKKKRRKKKKGAA</sequence>
<comment type="similarity">
    <text evidence="1">Belongs to the KRI1 family.</text>
</comment>
<feature type="compositionally biased region" description="Acidic residues" evidence="2">
    <location>
        <begin position="276"/>
        <end position="286"/>
    </location>
</feature>
<dbReference type="EMBL" id="JBBXJM010000001">
    <property type="protein sequence ID" value="KAL1412555.1"/>
    <property type="molecule type" value="Genomic_DNA"/>
</dbReference>
<dbReference type="InterPro" id="IPR024626">
    <property type="entry name" value="Kri1-like_C"/>
</dbReference>
<dbReference type="Pfam" id="PF12936">
    <property type="entry name" value="Kri1_C"/>
    <property type="match status" value="1"/>
</dbReference>
<feature type="region of interest" description="Disordered" evidence="2">
    <location>
        <begin position="322"/>
        <end position="374"/>
    </location>
</feature>
<feature type="compositionally biased region" description="Low complexity" evidence="2">
    <location>
        <begin position="661"/>
        <end position="678"/>
    </location>
</feature>
<feature type="compositionally biased region" description="Acidic residues" evidence="2">
    <location>
        <begin position="25"/>
        <end position="38"/>
    </location>
</feature>
<feature type="compositionally biased region" description="Basic and acidic residues" evidence="2">
    <location>
        <begin position="602"/>
        <end position="625"/>
    </location>
</feature>
<keyword evidence="5" id="KW-1185">Reference proteome</keyword>
<gene>
    <name evidence="4" type="primary">kri1</name>
    <name evidence="4" type="ORF">Q8F55_000301</name>
</gene>
<feature type="region of interest" description="Disordered" evidence="2">
    <location>
        <begin position="414"/>
        <end position="517"/>
    </location>
</feature>
<feature type="compositionally biased region" description="Basic and acidic residues" evidence="2">
    <location>
        <begin position="221"/>
        <end position="231"/>
    </location>
</feature>
<feature type="compositionally biased region" description="Acidic residues" evidence="2">
    <location>
        <begin position="146"/>
        <end position="155"/>
    </location>
</feature>
<feature type="compositionally biased region" description="Basic residues" evidence="2">
    <location>
        <begin position="711"/>
        <end position="722"/>
    </location>
</feature>
<feature type="region of interest" description="Disordered" evidence="2">
    <location>
        <begin position="1"/>
        <end position="43"/>
    </location>
</feature>
<dbReference type="Proteomes" id="UP001565368">
    <property type="component" value="Unassembled WGS sequence"/>
</dbReference>
<reference evidence="4 5" key="1">
    <citation type="submission" date="2023-08" db="EMBL/GenBank/DDBJ databases">
        <title>Annotated Genome Sequence of Vanrija albida AlHP1.</title>
        <authorList>
            <person name="Herzog R."/>
        </authorList>
    </citation>
    <scope>NUCLEOTIDE SEQUENCE [LARGE SCALE GENOMIC DNA]</scope>
    <source>
        <strain evidence="4 5">AlHP1</strain>
    </source>
</reference>
<evidence type="ECO:0000256" key="1">
    <source>
        <dbReference type="ARBA" id="ARBA00007473"/>
    </source>
</evidence>
<evidence type="ECO:0000313" key="4">
    <source>
        <dbReference type="EMBL" id="KAL1412555.1"/>
    </source>
</evidence>
<accession>A0ABR3QCV6</accession>
<feature type="region of interest" description="Disordered" evidence="2">
    <location>
        <begin position="74"/>
        <end position="240"/>
    </location>
</feature>
<feature type="compositionally biased region" description="Basic residues" evidence="2">
    <location>
        <begin position="493"/>
        <end position="506"/>
    </location>
</feature>
<evidence type="ECO:0000259" key="3">
    <source>
        <dbReference type="Pfam" id="PF12936"/>
    </source>
</evidence>
<feature type="region of interest" description="Disordered" evidence="2">
    <location>
        <begin position="595"/>
        <end position="722"/>
    </location>
</feature>
<name>A0ABR3QCV6_9TREE</name>
<proteinExistence type="inferred from homology"/>
<feature type="domain" description="Kri1-like C-terminal" evidence="3">
    <location>
        <begin position="526"/>
        <end position="589"/>
    </location>
</feature>
<dbReference type="PANTHER" id="PTHR14490:SF5">
    <property type="entry name" value="PROTEIN KRI1 HOMOLOG"/>
    <property type="match status" value="1"/>
</dbReference>
<dbReference type="InterPro" id="IPR018034">
    <property type="entry name" value="Kri1"/>
</dbReference>
<evidence type="ECO:0000256" key="2">
    <source>
        <dbReference type="SAM" id="MobiDB-lite"/>
    </source>
</evidence>
<comment type="caution">
    <text evidence="4">The sequence shown here is derived from an EMBL/GenBank/DDBJ whole genome shotgun (WGS) entry which is preliminary data.</text>
</comment>
<protein>
    <submittedName>
        <fullName evidence="4">Kinetochore protein Spc24</fullName>
    </submittedName>
</protein>
<feature type="compositionally biased region" description="Low complexity" evidence="2">
    <location>
        <begin position="691"/>
        <end position="700"/>
    </location>
</feature>
<dbReference type="GeneID" id="95981344"/>
<feature type="compositionally biased region" description="Basic and acidic residues" evidence="2">
    <location>
        <begin position="1"/>
        <end position="15"/>
    </location>
</feature>
<dbReference type="Pfam" id="PF05178">
    <property type="entry name" value="Kri1"/>
    <property type="match status" value="1"/>
</dbReference>
<feature type="compositionally biased region" description="Acidic residues" evidence="2">
    <location>
        <begin position="426"/>
        <end position="486"/>
    </location>
</feature>
<feature type="compositionally biased region" description="Basic and acidic residues" evidence="2">
    <location>
        <begin position="83"/>
        <end position="107"/>
    </location>
</feature>
<evidence type="ECO:0000313" key="5">
    <source>
        <dbReference type="Proteomes" id="UP001565368"/>
    </source>
</evidence>
<feature type="compositionally biased region" description="Basic and acidic residues" evidence="2">
    <location>
        <begin position="338"/>
        <end position="374"/>
    </location>
</feature>
<feature type="region of interest" description="Disordered" evidence="2">
    <location>
        <begin position="261"/>
        <end position="298"/>
    </location>
</feature>